<dbReference type="Gene3D" id="1.10.10.10">
    <property type="entry name" value="Winged helix-like DNA-binding domain superfamily/Winged helix DNA-binding domain"/>
    <property type="match status" value="1"/>
</dbReference>
<evidence type="ECO:0000313" key="3">
    <source>
        <dbReference type="Proteomes" id="UP000621436"/>
    </source>
</evidence>
<accession>A0A931AQV8</accession>
<name>A0A931AQV8_9FIRM</name>
<evidence type="ECO:0000313" key="2">
    <source>
        <dbReference type="EMBL" id="MBF8437328.1"/>
    </source>
</evidence>
<proteinExistence type="predicted"/>
<reference evidence="2" key="1">
    <citation type="submission" date="2020-11" db="EMBL/GenBank/DDBJ databases">
        <title>Halonatronomonas betainensis gen. nov., sp. nov. a novel haloalkaliphilic representative of the family Halanaerobiacae capable of betaine degradation.</title>
        <authorList>
            <person name="Boltyanskaya Y."/>
            <person name="Kevbrin V."/>
            <person name="Detkova E."/>
            <person name="Grouzdev D.S."/>
            <person name="Koziaeva V."/>
            <person name="Zhilina T."/>
        </authorList>
    </citation>
    <scope>NUCLEOTIDE SEQUENCE</scope>
    <source>
        <strain evidence="2">Z-7014</strain>
    </source>
</reference>
<dbReference type="InterPro" id="IPR014464">
    <property type="entry name" value="CvfB_fam"/>
</dbReference>
<dbReference type="Proteomes" id="UP000621436">
    <property type="component" value="Unassembled WGS sequence"/>
</dbReference>
<dbReference type="Pfam" id="PF17783">
    <property type="entry name" value="WHD_CvfB"/>
    <property type="match status" value="1"/>
</dbReference>
<keyword evidence="3" id="KW-1185">Reference proteome</keyword>
<comment type="caution">
    <text evidence="2">The sequence shown here is derived from an EMBL/GenBank/DDBJ whole genome shotgun (WGS) entry which is preliminary data.</text>
</comment>
<dbReference type="AlphaFoldDB" id="A0A931AQV8"/>
<dbReference type="InterPro" id="IPR040764">
    <property type="entry name" value="CvfB_WH"/>
</dbReference>
<sequence length="148" mass="17087">MAEVEIEDAPENVDFTQGDEVDILIDRFTDLGIRVIINDKYYGLVYEEDVYKQVHVGERRKGYIKKIREDNKIDVSLRKIGYGRIEDAKQKILERLKEEDGFLPLNDDSSPGAIKYELEMSKGTFKKAIGGLYKEQIIDITDQGIRIK</sequence>
<dbReference type="RefSeq" id="WP_270454299.1">
    <property type="nucleotide sequence ID" value="NZ_JADPIE010000005.1"/>
</dbReference>
<feature type="domain" description="Conserved virulence factor B-like winged helix" evidence="1">
    <location>
        <begin position="90"/>
        <end position="146"/>
    </location>
</feature>
<dbReference type="Gene3D" id="2.40.50.140">
    <property type="entry name" value="Nucleic acid-binding proteins"/>
    <property type="match status" value="1"/>
</dbReference>
<organism evidence="2 3">
    <name type="scientific">Halonatronomonas betaini</name>
    <dbReference type="NCBI Taxonomy" id="2778430"/>
    <lineage>
        <taxon>Bacteria</taxon>
        <taxon>Bacillati</taxon>
        <taxon>Bacillota</taxon>
        <taxon>Clostridia</taxon>
        <taxon>Halanaerobiales</taxon>
        <taxon>Halarsenatibacteraceae</taxon>
        <taxon>Halonatronomonas</taxon>
    </lineage>
</organism>
<dbReference type="InterPro" id="IPR012340">
    <property type="entry name" value="NA-bd_OB-fold"/>
</dbReference>
<dbReference type="InterPro" id="IPR036388">
    <property type="entry name" value="WH-like_DNA-bd_sf"/>
</dbReference>
<protein>
    <recommendedName>
        <fullName evidence="1">Conserved virulence factor B-like winged helix domain-containing protein</fullName>
    </recommendedName>
</protein>
<dbReference type="PANTHER" id="PTHR37296">
    <property type="entry name" value="CONSERVED VIRULENCE FACTOR B"/>
    <property type="match status" value="1"/>
</dbReference>
<dbReference type="EMBL" id="JADPIE010000005">
    <property type="protein sequence ID" value="MBF8437328.1"/>
    <property type="molecule type" value="Genomic_DNA"/>
</dbReference>
<dbReference type="PANTHER" id="PTHR37296:SF1">
    <property type="entry name" value="CONSERVED VIRULENCE FACTOR B"/>
    <property type="match status" value="1"/>
</dbReference>
<gene>
    <name evidence="2" type="ORF">I0Q91_09575</name>
</gene>
<evidence type="ECO:0000259" key="1">
    <source>
        <dbReference type="Pfam" id="PF17783"/>
    </source>
</evidence>